<gene>
    <name evidence="3" type="ORF">HMPREF0179_03414</name>
</gene>
<evidence type="ECO:0000313" key="3">
    <source>
        <dbReference type="EMBL" id="EFV42737.1"/>
    </source>
</evidence>
<dbReference type="eggNOG" id="COG2373">
    <property type="taxonomic scope" value="Bacteria"/>
</dbReference>
<dbReference type="Proteomes" id="UP000006034">
    <property type="component" value="Unassembled WGS sequence"/>
</dbReference>
<evidence type="ECO:0008006" key="5">
    <source>
        <dbReference type="Google" id="ProtNLM"/>
    </source>
</evidence>
<proteinExistence type="predicted"/>
<evidence type="ECO:0000256" key="1">
    <source>
        <dbReference type="SAM" id="Phobius"/>
    </source>
</evidence>
<dbReference type="HOGENOM" id="CLU_083845_0_0_7"/>
<sequence length="213" mass="22289">MRMFRLWCMALSLVFAGASFASAHRVNIFAFVDGDAVQVECGFNRSQKVKQGTVEVFDATTGARLLQGTTDDNGVFRFPVTAELREAGHDLNIRIIAGEGHQNDWTVAADELASSGTPKAVAVAAAEVPATPASLVAGQAAPSAAAPVAAVSGGATPAEIERIVDAALDAKLSPIKRMLAEQTEAGPNLRDIIGGIGWIFGLIGVAAYFRRRP</sequence>
<evidence type="ECO:0000313" key="4">
    <source>
        <dbReference type="Proteomes" id="UP000006034"/>
    </source>
</evidence>
<comment type="caution">
    <text evidence="3">The sequence shown here is derived from an EMBL/GenBank/DDBJ whole genome shotgun (WGS) entry which is preliminary data.</text>
</comment>
<keyword evidence="4" id="KW-1185">Reference proteome</keyword>
<feature type="transmembrane region" description="Helical" evidence="1">
    <location>
        <begin position="192"/>
        <end position="209"/>
    </location>
</feature>
<keyword evidence="1" id="KW-0812">Transmembrane</keyword>
<dbReference type="GeneID" id="78085037"/>
<name>E5YB41_BILW3</name>
<organism evidence="3 4">
    <name type="scientific">Bilophila wadsworthia (strain 3_1_6)</name>
    <dbReference type="NCBI Taxonomy" id="563192"/>
    <lineage>
        <taxon>Bacteria</taxon>
        <taxon>Pseudomonadati</taxon>
        <taxon>Thermodesulfobacteriota</taxon>
        <taxon>Desulfovibrionia</taxon>
        <taxon>Desulfovibrionales</taxon>
        <taxon>Desulfovibrionaceae</taxon>
        <taxon>Bilophila</taxon>
    </lineage>
</organism>
<dbReference type="OrthoDB" id="9795418at2"/>
<dbReference type="STRING" id="563192.HMPREF0179_03414"/>
<reference evidence="3 4" key="1">
    <citation type="submission" date="2010-10" db="EMBL/GenBank/DDBJ databases">
        <authorList>
            <consortium name="The Broad Institute Genome Sequencing Platform"/>
            <person name="Ward D."/>
            <person name="Earl A."/>
            <person name="Feldgarden M."/>
            <person name="Young S.K."/>
            <person name="Gargeya S."/>
            <person name="Zeng Q."/>
            <person name="Alvarado L."/>
            <person name="Berlin A."/>
            <person name="Bochicchio J."/>
            <person name="Chapman S.B."/>
            <person name="Chen Z."/>
            <person name="Freedman E."/>
            <person name="Gellesch M."/>
            <person name="Goldberg J."/>
            <person name="Griggs A."/>
            <person name="Gujja S."/>
            <person name="Heilman E."/>
            <person name="Heiman D."/>
            <person name="Howarth C."/>
            <person name="Mehta T."/>
            <person name="Neiman D."/>
            <person name="Pearson M."/>
            <person name="Roberts A."/>
            <person name="Saif S."/>
            <person name="Shea T."/>
            <person name="Shenoy N."/>
            <person name="Sisk P."/>
            <person name="Stolte C."/>
            <person name="Sykes S."/>
            <person name="White J."/>
            <person name="Yandava C."/>
            <person name="Allen-Vercoe E."/>
            <person name="Sibley C."/>
            <person name="Ambrose C.E."/>
            <person name="Strauss J."/>
            <person name="Daigneault M."/>
            <person name="Haas B."/>
            <person name="Nusbaum C."/>
            <person name="Birren B."/>
        </authorList>
    </citation>
    <scope>NUCLEOTIDE SEQUENCE [LARGE SCALE GENOMIC DNA]</scope>
    <source>
        <strain evidence="3 4">3_1_6</strain>
    </source>
</reference>
<dbReference type="RefSeq" id="WP_005030220.1">
    <property type="nucleotide sequence ID" value="NZ_KE150238.1"/>
</dbReference>
<evidence type="ECO:0000256" key="2">
    <source>
        <dbReference type="SAM" id="SignalP"/>
    </source>
</evidence>
<keyword evidence="1" id="KW-0472">Membrane</keyword>
<keyword evidence="2" id="KW-0732">Signal</keyword>
<accession>E5YB41</accession>
<dbReference type="EMBL" id="ADCP02000001">
    <property type="protein sequence ID" value="EFV42737.1"/>
    <property type="molecule type" value="Genomic_DNA"/>
</dbReference>
<dbReference type="AlphaFoldDB" id="E5YB41"/>
<feature type="signal peptide" evidence="2">
    <location>
        <begin position="1"/>
        <end position="23"/>
    </location>
</feature>
<protein>
    <recommendedName>
        <fullName evidence="5">Nickel transport protein</fullName>
    </recommendedName>
</protein>
<keyword evidence="1" id="KW-1133">Transmembrane helix</keyword>
<feature type="chain" id="PRO_5003203095" description="Nickel transport protein" evidence="2">
    <location>
        <begin position="24"/>
        <end position="213"/>
    </location>
</feature>
<reference evidence="3 4" key="2">
    <citation type="submission" date="2013-04" db="EMBL/GenBank/DDBJ databases">
        <title>The Genome Sequence of Bilophila wadsworthia 3_1_6.</title>
        <authorList>
            <consortium name="The Broad Institute Genomics Platform"/>
            <person name="Earl A."/>
            <person name="Ward D."/>
            <person name="Feldgarden M."/>
            <person name="Gevers D."/>
            <person name="Sibley C."/>
            <person name="Strauss J."/>
            <person name="Allen-Vercoe E."/>
            <person name="Walker B."/>
            <person name="Young S."/>
            <person name="Zeng Q."/>
            <person name="Gargeya S."/>
            <person name="Fitzgerald M."/>
            <person name="Haas B."/>
            <person name="Abouelleil A."/>
            <person name="Allen A.W."/>
            <person name="Alvarado L."/>
            <person name="Arachchi H.M."/>
            <person name="Berlin A.M."/>
            <person name="Chapman S.B."/>
            <person name="Gainer-Dewar J."/>
            <person name="Goldberg J."/>
            <person name="Griggs A."/>
            <person name="Gujja S."/>
            <person name="Hansen M."/>
            <person name="Howarth C."/>
            <person name="Imamovic A."/>
            <person name="Ireland A."/>
            <person name="Larimer J."/>
            <person name="McCowan C."/>
            <person name="Murphy C."/>
            <person name="Pearson M."/>
            <person name="Poon T.W."/>
            <person name="Priest M."/>
            <person name="Roberts A."/>
            <person name="Saif S."/>
            <person name="Shea T."/>
            <person name="Sisk P."/>
            <person name="Sykes S."/>
            <person name="Wortman J."/>
            <person name="Nusbaum C."/>
            <person name="Birren B."/>
        </authorList>
    </citation>
    <scope>NUCLEOTIDE SEQUENCE [LARGE SCALE GENOMIC DNA]</scope>
    <source>
        <strain evidence="3 4">3_1_6</strain>
    </source>
</reference>